<dbReference type="PANTHER" id="PTHR12128:SF66">
    <property type="entry name" value="4-HYDROXY-2-OXOGLUTARATE ALDOLASE, MITOCHONDRIAL"/>
    <property type="match status" value="1"/>
</dbReference>
<comment type="caution">
    <text evidence="5">The sequence shown here is derived from an EMBL/GenBank/DDBJ whole genome shotgun (WGS) entry which is preliminary data.</text>
</comment>
<gene>
    <name evidence="5" type="ORF">FA743_14600</name>
</gene>
<dbReference type="AlphaFoldDB" id="A0A4U0R6I7"/>
<dbReference type="RefSeq" id="WP_136886833.1">
    <property type="nucleotide sequence ID" value="NZ_SUNI01000015.1"/>
</dbReference>
<dbReference type="PRINTS" id="PR00146">
    <property type="entry name" value="DHPICSNTHASE"/>
</dbReference>
<protein>
    <submittedName>
        <fullName evidence="5">Dihydrodipicolinate synthase family protein</fullName>
    </submittedName>
</protein>
<feature type="binding site" evidence="4">
    <location>
        <position position="212"/>
    </location>
    <ligand>
        <name>pyruvate</name>
        <dbReference type="ChEBI" id="CHEBI:15361"/>
    </ligand>
</feature>
<accession>A0A4U0R6I7</accession>
<dbReference type="EMBL" id="SUNI01000015">
    <property type="protein sequence ID" value="TJZ90621.1"/>
    <property type="molecule type" value="Genomic_DNA"/>
</dbReference>
<dbReference type="Proteomes" id="UP000309747">
    <property type="component" value="Unassembled WGS sequence"/>
</dbReference>
<evidence type="ECO:0000256" key="1">
    <source>
        <dbReference type="ARBA" id="ARBA00007592"/>
    </source>
</evidence>
<dbReference type="InterPro" id="IPR002220">
    <property type="entry name" value="DapA-like"/>
</dbReference>
<dbReference type="OrthoDB" id="9796205at2"/>
<evidence type="ECO:0000256" key="4">
    <source>
        <dbReference type="PIRSR" id="PIRSR001365-2"/>
    </source>
</evidence>
<dbReference type="GO" id="GO:0005829">
    <property type="term" value="C:cytosol"/>
    <property type="evidence" value="ECO:0007669"/>
    <property type="project" value="TreeGrafter"/>
</dbReference>
<evidence type="ECO:0000256" key="2">
    <source>
        <dbReference type="ARBA" id="ARBA00023239"/>
    </source>
</evidence>
<reference evidence="5 6" key="1">
    <citation type="submission" date="2019-04" db="EMBL/GenBank/DDBJ databases">
        <authorList>
            <person name="Li J."/>
        </authorList>
    </citation>
    <scope>NUCLEOTIDE SEQUENCE [LARGE SCALE GENOMIC DNA]</scope>
    <source>
        <strain evidence="5 6">KCTC 42687</strain>
    </source>
</reference>
<proteinExistence type="inferred from homology"/>
<dbReference type="PANTHER" id="PTHR12128">
    <property type="entry name" value="DIHYDRODIPICOLINATE SYNTHASE"/>
    <property type="match status" value="1"/>
</dbReference>
<dbReference type="PIRSF" id="PIRSF001365">
    <property type="entry name" value="DHDPS"/>
    <property type="match status" value="1"/>
</dbReference>
<dbReference type="CDD" id="cd00408">
    <property type="entry name" value="DHDPS-like"/>
    <property type="match status" value="1"/>
</dbReference>
<evidence type="ECO:0000256" key="3">
    <source>
        <dbReference type="PIRNR" id="PIRNR001365"/>
    </source>
</evidence>
<dbReference type="InterPro" id="IPR013785">
    <property type="entry name" value="Aldolase_TIM"/>
</dbReference>
<evidence type="ECO:0000313" key="6">
    <source>
        <dbReference type="Proteomes" id="UP000309747"/>
    </source>
</evidence>
<dbReference type="SUPFAM" id="SSF51569">
    <property type="entry name" value="Aldolase"/>
    <property type="match status" value="1"/>
</dbReference>
<dbReference type="GO" id="GO:0008840">
    <property type="term" value="F:4-hydroxy-tetrahydrodipicolinate synthase activity"/>
    <property type="evidence" value="ECO:0007669"/>
    <property type="project" value="TreeGrafter"/>
</dbReference>
<keyword evidence="6" id="KW-1185">Reference proteome</keyword>
<comment type="similarity">
    <text evidence="1 3">Belongs to the DapA family.</text>
</comment>
<dbReference type="Gene3D" id="3.20.20.70">
    <property type="entry name" value="Aldolase class I"/>
    <property type="match status" value="1"/>
</dbReference>
<name>A0A4U0R6I7_9RHOB</name>
<dbReference type="Pfam" id="PF00701">
    <property type="entry name" value="DHDPS"/>
    <property type="match status" value="1"/>
</dbReference>
<organism evidence="5 6">
    <name type="scientific">Paracoccus gahaiensis</name>
    <dbReference type="NCBI Taxonomy" id="1706839"/>
    <lineage>
        <taxon>Bacteria</taxon>
        <taxon>Pseudomonadati</taxon>
        <taxon>Pseudomonadota</taxon>
        <taxon>Alphaproteobacteria</taxon>
        <taxon>Rhodobacterales</taxon>
        <taxon>Paracoccaceae</taxon>
        <taxon>Paracoccus</taxon>
    </lineage>
</organism>
<evidence type="ECO:0000313" key="5">
    <source>
        <dbReference type="EMBL" id="TJZ90621.1"/>
    </source>
</evidence>
<sequence length="309" mass="33853">MSRSSLKDCTGLHVVAQTPFHAEGTVDLDSIDTLSAFYYSHGARGLTILGVSGEQAKLTPQEAIAVARRFIRVADGHRIIVGVSSPSLAQLVTVTRDAMAEGADAVMICPPRGTQTDEDLMRYFAAVFARIGETPTVLQDFPMHSGVRMSPPLIRRLVDTFPQIGVIKEEDLPSVTKITRLRDELGDRVRILTGNNGLYLPQELARGADGPMAGFSFPEMLSGVHDLFTAGDLPAAHDLFERYLPLLRYEAQGEWGIAIRKEVMRQRGALRCSALRMPGPVLSAVDKREIATMIERQNTDFRFDAGSAD</sequence>
<keyword evidence="2 3" id="KW-0456">Lyase</keyword>
<dbReference type="SMART" id="SM01130">
    <property type="entry name" value="DHDPS"/>
    <property type="match status" value="1"/>
</dbReference>